<name>A0A395LYX3_9BACT</name>
<gene>
    <name evidence="2" type="ORF">D0433_09400</name>
</gene>
<reference evidence="2 3" key="1">
    <citation type="journal article" date="2011" name="ISME J.">
        <title>Community ecology of hot spring cyanobacterial mats: predominant populations and their functional potential.</title>
        <authorList>
            <person name="Klatt C.G."/>
            <person name="Wood J.M."/>
            <person name="Rusch D.B."/>
            <person name="Bateson M.M."/>
            <person name="Hamamura N."/>
            <person name="Heidelberg J.F."/>
            <person name="Grossman A.R."/>
            <person name="Bhaya D."/>
            <person name="Cohan F.M."/>
            <person name="Kuhl M."/>
            <person name="Bryant D.A."/>
            <person name="Ward D.M."/>
        </authorList>
    </citation>
    <scope>NUCLEOTIDE SEQUENCE [LARGE SCALE GENOMIC DNA]</scope>
    <source>
        <strain evidence="2">OS</strain>
    </source>
</reference>
<evidence type="ECO:0000256" key="1">
    <source>
        <dbReference type="SAM" id="MobiDB-lite"/>
    </source>
</evidence>
<dbReference type="Proteomes" id="UP000266389">
    <property type="component" value="Unassembled WGS sequence"/>
</dbReference>
<proteinExistence type="predicted"/>
<feature type="region of interest" description="Disordered" evidence="1">
    <location>
        <begin position="71"/>
        <end position="126"/>
    </location>
</feature>
<evidence type="ECO:0000313" key="3">
    <source>
        <dbReference type="Proteomes" id="UP000266389"/>
    </source>
</evidence>
<dbReference type="EMBL" id="PHFL01000059">
    <property type="protein sequence ID" value="RFM23733.1"/>
    <property type="molecule type" value="Genomic_DNA"/>
</dbReference>
<feature type="compositionally biased region" description="Polar residues" evidence="1">
    <location>
        <begin position="73"/>
        <end position="83"/>
    </location>
</feature>
<evidence type="ECO:0000313" key="2">
    <source>
        <dbReference type="EMBL" id="RFM23733.1"/>
    </source>
</evidence>
<feature type="compositionally biased region" description="Basic and acidic residues" evidence="1">
    <location>
        <begin position="102"/>
        <end position="115"/>
    </location>
</feature>
<accession>A0A395LYX3</accession>
<dbReference type="AlphaFoldDB" id="A0A395LYX3"/>
<comment type="caution">
    <text evidence="2">The sequence shown here is derived from an EMBL/GenBank/DDBJ whole genome shotgun (WGS) entry which is preliminary data.</text>
</comment>
<organism evidence="2 3">
    <name type="scientific">Candidatus Thermochlorobacter aerophilus</name>
    <dbReference type="NCBI Taxonomy" id="1868324"/>
    <lineage>
        <taxon>Bacteria</taxon>
        <taxon>Pseudomonadati</taxon>
        <taxon>Chlorobiota</taxon>
        <taxon>Chlorobiia</taxon>
        <taxon>Chlorobiales</taxon>
        <taxon>Candidatus Thermochlorobacteriaceae</taxon>
        <taxon>Candidatus Thermochlorobacter</taxon>
    </lineage>
</organism>
<protein>
    <submittedName>
        <fullName evidence="2">Uncharacterized protein</fullName>
    </submittedName>
</protein>
<sequence>MNKLQFQLDAPDNLDALIYRAMIEMRWIEPIDENTLQKDEQDFQAALQSGQIRLPKRLESPDEILAKFHARKTSTPPSDQTIGEQMARAAREGGTIPPDVEEQMRRDRKEAEAKLQKQQGYDHLFD</sequence>